<dbReference type="Proteomes" id="UP000738349">
    <property type="component" value="Unassembled WGS sequence"/>
</dbReference>
<accession>A0A9P9FR94</accession>
<proteinExistence type="predicted"/>
<dbReference type="GO" id="GO:0003677">
    <property type="term" value="F:DNA binding"/>
    <property type="evidence" value="ECO:0007669"/>
    <property type="project" value="UniProtKB-UniRule"/>
</dbReference>
<dbReference type="GO" id="GO:0005634">
    <property type="term" value="C:nucleus"/>
    <property type="evidence" value="ECO:0007669"/>
    <property type="project" value="UniProtKB-UniRule"/>
</dbReference>
<dbReference type="EMBL" id="JAGMUV010000001">
    <property type="protein sequence ID" value="KAH7175235.1"/>
    <property type="molecule type" value="Genomic_DNA"/>
</dbReference>
<evidence type="ECO:0000313" key="5">
    <source>
        <dbReference type="Proteomes" id="UP000738349"/>
    </source>
</evidence>
<evidence type="ECO:0000256" key="1">
    <source>
        <dbReference type="ARBA" id="ARBA00023125"/>
    </source>
</evidence>
<gene>
    <name evidence="4" type="ORF">EDB81DRAFT_609698</name>
</gene>
<dbReference type="Gene3D" id="1.10.30.10">
    <property type="entry name" value="High mobility group box domain"/>
    <property type="match status" value="1"/>
</dbReference>
<dbReference type="PANTHER" id="PTHR48112">
    <property type="entry name" value="HIGH MOBILITY GROUP PROTEIN DSP1"/>
    <property type="match status" value="1"/>
</dbReference>
<evidence type="ECO:0000256" key="2">
    <source>
        <dbReference type="PROSITE-ProRule" id="PRU00267"/>
    </source>
</evidence>
<sequence>DATGRDLSAYMFFSNDQRQKVHNEFPDASFGEVSSILQERFAALDDDARAPYAASVVADRQRY</sequence>
<comment type="caution">
    <text evidence="4">The sequence shown here is derived from an EMBL/GenBank/DDBJ whole genome shotgun (WGS) entry which is preliminary data.</text>
</comment>
<feature type="non-terminal residue" evidence="4">
    <location>
        <position position="1"/>
    </location>
</feature>
<evidence type="ECO:0000259" key="3">
    <source>
        <dbReference type="PROSITE" id="PS50118"/>
    </source>
</evidence>
<dbReference type="InterPro" id="IPR050342">
    <property type="entry name" value="HMGB"/>
</dbReference>
<protein>
    <recommendedName>
        <fullName evidence="3">HMG box domain-containing protein</fullName>
    </recommendedName>
</protein>
<feature type="non-terminal residue" evidence="4">
    <location>
        <position position="63"/>
    </location>
</feature>
<feature type="DNA-binding region" description="HMG box" evidence="2">
    <location>
        <begin position="3"/>
        <end position="63"/>
    </location>
</feature>
<dbReference type="OrthoDB" id="6247875at2759"/>
<keyword evidence="5" id="KW-1185">Reference proteome</keyword>
<evidence type="ECO:0000313" key="4">
    <source>
        <dbReference type="EMBL" id="KAH7175235.1"/>
    </source>
</evidence>
<dbReference type="SUPFAM" id="SSF47095">
    <property type="entry name" value="HMG-box"/>
    <property type="match status" value="1"/>
</dbReference>
<dbReference type="InterPro" id="IPR009071">
    <property type="entry name" value="HMG_box_dom"/>
</dbReference>
<feature type="domain" description="HMG box" evidence="3">
    <location>
        <begin position="3"/>
        <end position="63"/>
    </location>
</feature>
<keyword evidence="2" id="KW-0539">Nucleus</keyword>
<dbReference type="AlphaFoldDB" id="A0A9P9FR94"/>
<keyword evidence="1 2" id="KW-0238">DNA-binding</keyword>
<organism evidence="4 5">
    <name type="scientific">Dactylonectria macrodidyma</name>
    <dbReference type="NCBI Taxonomy" id="307937"/>
    <lineage>
        <taxon>Eukaryota</taxon>
        <taxon>Fungi</taxon>
        <taxon>Dikarya</taxon>
        <taxon>Ascomycota</taxon>
        <taxon>Pezizomycotina</taxon>
        <taxon>Sordariomycetes</taxon>
        <taxon>Hypocreomycetidae</taxon>
        <taxon>Hypocreales</taxon>
        <taxon>Nectriaceae</taxon>
        <taxon>Dactylonectria</taxon>
    </lineage>
</organism>
<dbReference type="SMART" id="SM00398">
    <property type="entry name" value="HMG"/>
    <property type="match status" value="1"/>
</dbReference>
<reference evidence="4" key="1">
    <citation type="journal article" date="2021" name="Nat. Commun.">
        <title>Genetic determinants of endophytism in the Arabidopsis root mycobiome.</title>
        <authorList>
            <person name="Mesny F."/>
            <person name="Miyauchi S."/>
            <person name="Thiergart T."/>
            <person name="Pickel B."/>
            <person name="Atanasova L."/>
            <person name="Karlsson M."/>
            <person name="Huettel B."/>
            <person name="Barry K.W."/>
            <person name="Haridas S."/>
            <person name="Chen C."/>
            <person name="Bauer D."/>
            <person name="Andreopoulos W."/>
            <person name="Pangilinan J."/>
            <person name="LaButti K."/>
            <person name="Riley R."/>
            <person name="Lipzen A."/>
            <person name="Clum A."/>
            <person name="Drula E."/>
            <person name="Henrissat B."/>
            <person name="Kohler A."/>
            <person name="Grigoriev I.V."/>
            <person name="Martin F.M."/>
            <person name="Hacquard S."/>
        </authorList>
    </citation>
    <scope>NUCLEOTIDE SEQUENCE</scope>
    <source>
        <strain evidence="4">MPI-CAGE-AT-0147</strain>
    </source>
</reference>
<name>A0A9P9FR94_9HYPO</name>
<dbReference type="InterPro" id="IPR036910">
    <property type="entry name" value="HMG_box_dom_sf"/>
</dbReference>
<dbReference type="PROSITE" id="PS50118">
    <property type="entry name" value="HMG_BOX_2"/>
    <property type="match status" value="1"/>
</dbReference>
<dbReference type="PANTHER" id="PTHR48112:SF22">
    <property type="entry name" value="MITOCHONDRIAL TRANSCRIPTION FACTOR A, ISOFORM B"/>
    <property type="match status" value="1"/>
</dbReference>
<dbReference type="Pfam" id="PF00505">
    <property type="entry name" value="HMG_box"/>
    <property type="match status" value="1"/>
</dbReference>